<evidence type="ECO:0000256" key="1">
    <source>
        <dbReference type="ARBA" id="ARBA00009861"/>
    </source>
</evidence>
<dbReference type="Gene3D" id="3.30.559.10">
    <property type="entry name" value="Chloramphenicol acetyltransferase-like domain"/>
    <property type="match status" value="2"/>
</dbReference>
<dbReference type="Gramene" id="OIW13821">
    <property type="protein sequence ID" value="OIW13821"/>
    <property type="gene ID" value="TanjilG_31710"/>
</dbReference>
<evidence type="ECO:0000313" key="5">
    <source>
        <dbReference type="Proteomes" id="UP000188354"/>
    </source>
</evidence>
<comment type="similarity">
    <text evidence="1">Belongs to the plant acyltransferase family.</text>
</comment>
<accession>A0A4P1RLR6</accession>
<keyword evidence="2" id="KW-0808">Transferase</keyword>
<sequence>MCMSMSKSRVTLYKTLTVVSSRPNILGKSHPLSVLDHAMVQHSLHIIYYYKDLDYLLGSFELDPLRESLCEVLTMYPNMTGRLARGQDGNWEVRYNDAGVRVIMANVDATLQEWLTSANGSLESLLIAWEDMPEDDPIIWSPFRIQINVFNGGGVAIGLSCSHMVADLTCLASFFKSWTETQSHLPITNPPLFTITSQLNAQPVPNIIANSPSPYSSTQKKNLVTATFKFSSSVIKKCLCQVHNECPNSTPFDFLTALFWTRVARFKPRKNHDQTHYLSICTDFRRLLKTPLPAGYFGNALNFSMVSVKDLYSVRLGDITSLVHKHLEEIESEKEVEKGGKFRAPSFIYGYELTCVCMEHMIVSDSDHNESLICSAMFSNNEKPVHVSCHVGKIMNDEGLIMVMPSVEGSYARTVMVSLPEEELAELSKDEAILQLEPKVLLAGSGNDY</sequence>
<organism evidence="4 5">
    <name type="scientific">Lupinus angustifolius</name>
    <name type="common">Narrow-leaved blue lupine</name>
    <dbReference type="NCBI Taxonomy" id="3871"/>
    <lineage>
        <taxon>Eukaryota</taxon>
        <taxon>Viridiplantae</taxon>
        <taxon>Streptophyta</taxon>
        <taxon>Embryophyta</taxon>
        <taxon>Tracheophyta</taxon>
        <taxon>Spermatophyta</taxon>
        <taxon>Magnoliopsida</taxon>
        <taxon>eudicotyledons</taxon>
        <taxon>Gunneridae</taxon>
        <taxon>Pentapetalae</taxon>
        <taxon>rosids</taxon>
        <taxon>fabids</taxon>
        <taxon>Fabales</taxon>
        <taxon>Fabaceae</taxon>
        <taxon>Papilionoideae</taxon>
        <taxon>50 kb inversion clade</taxon>
        <taxon>genistoids sensu lato</taxon>
        <taxon>core genistoids</taxon>
        <taxon>Genisteae</taxon>
        <taxon>Lupinus</taxon>
    </lineage>
</organism>
<dbReference type="PANTHER" id="PTHR31623">
    <property type="entry name" value="F21J9.9"/>
    <property type="match status" value="1"/>
</dbReference>
<dbReference type="AlphaFoldDB" id="A0A4P1RLR6"/>
<evidence type="ECO:0000313" key="4">
    <source>
        <dbReference type="EMBL" id="OIW13821.1"/>
    </source>
</evidence>
<keyword evidence="5" id="KW-1185">Reference proteome</keyword>
<evidence type="ECO:0000256" key="2">
    <source>
        <dbReference type="ARBA" id="ARBA00022679"/>
    </source>
</evidence>
<dbReference type="EMBL" id="CM007364">
    <property type="protein sequence ID" value="OIW13821.1"/>
    <property type="molecule type" value="Genomic_DNA"/>
</dbReference>
<dbReference type="InterPro" id="IPR023213">
    <property type="entry name" value="CAT-like_dom_sf"/>
</dbReference>
<dbReference type="STRING" id="3871.A0A4P1RLR6"/>
<name>A0A4P1RLR6_LUPAN</name>
<dbReference type="KEGG" id="lang:109345416"/>
<gene>
    <name evidence="4" type="ORF">TanjilG_31710</name>
</gene>
<proteinExistence type="inferred from homology"/>
<protein>
    <submittedName>
        <fullName evidence="4">Uncharacterized protein</fullName>
    </submittedName>
</protein>
<dbReference type="PANTHER" id="PTHR31623:SF17">
    <property type="entry name" value="F21J9.9"/>
    <property type="match status" value="1"/>
</dbReference>
<keyword evidence="3" id="KW-0012">Acyltransferase</keyword>
<dbReference type="GO" id="GO:0016746">
    <property type="term" value="F:acyltransferase activity"/>
    <property type="evidence" value="ECO:0007669"/>
    <property type="project" value="UniProtKB-KW"/>
</dbReference>
<evidence type="ECO:0000256" key="3">
    <source>
        <dbReference type="ARBA" id="ARBA00023315"/>
    </source>
</evidence>
<dbReference type="OrthoDB" id="671439at2759"/>
<reference evidence="4 5" key="1">
    <citation type="journal article" date="2017" name="Plant Biotechnol. J.">
        <title>A comprehensive draft genome sequence for lupin (Lupinus angustifolius), an emerging health food: insights into plant-microbe interactions and legume evolution.</title>
        <authorList>
            <person name="Hane J.K."/>
            <person name="Ming Y."/>
            <person name="Kamphuis L.G."/>
            <person name="Nelson M.N."/>
            <person name="Garg G."/>
            <person name="Atkins C.A."/>
            <person name="Bayer P.E."/>
            <person name="Bravo A."/>
            <person name="Bringans S."/>
            <person name="Cannon S."/>
            <person name="Edwards D."/>
            <person name="Foley R."/>
            <person name="Gao L.L."/>
            <person name="Harrison M.J."/>
            <person name="Huang W."/>
            <person name="Hurgobin B."/>
            <person name="Li S."/>
            <person name="Liu C.W."/>
            <person name="McGrath A."/>
            <person name="Morahan G."/>
            <person name="Murray J."/>
            <person name="Weller J."/>
            <person name="Jian J."/>
            <person name="Singh K.B."/>
        </authorList>
    </citation>
    <scope>NUCLEOTIDE SEQUENCE [LARGE SCALE GENOMIC DNA]</scope>
    <source>
        <strain evidence="5">cv. Tanjil</strain>
        <tissue evidence="4">Whole plant</tissue>
    </source>
</reference>
<dbReference type="Proteomes" id="UP000188354">
    <property type="component" value="Chromosome LG04"/>
</dbReference>
<dbReference type="Pfam" id="PF02458">
    <property type="entry name" value="Transferase"/>
    <property type="match status" value="1"/>
</dbReference>